<feature type="transmembrane region" description="Helical" evidence="7">
    <location>
        <begin position="856"/>
        <end position="877"/>
    </location>
</feature>
<evidence type="ECO:0000313" key="10">
    <source>
        <dbReference type="Proteomes" id="UP001283361"/>
    </source>
</evidence>
<dbReference type="Proteomes" id="UP001283361">
    <property type="component" value="Unassembled WGS sequence"/>
</dbReference>
<name>A0AAE1B160_9GAST</name>
<comment type="subcellular location">
    <subcellularLocation>
        <location evidence="1">Membrane</location>
        <topology evidence="1">Multi-pass membrane protein</topology>
    </subcellularLocation>
</comment>
<feature type="compositionally biased region" description="Basic residues" evidence="6">
    <location>
        <begin position="230"/>
        <end position="242"/>
    </location>
</feature>
<evidence type="ECO:0000313" key="9">
    <source>
        <dbReference type="EMBL" id="KAK3797419.1"/>
    </source>
</evidence>
<dbReference type="InterPro" id="IPR038900">
    <property type="entry name" value="TMC"/>
</dbReference>
<feature type="transmembrane region" description="Helical" evidence="7">
    <location>
        <begin position="794"/>
        <end position="818"/>
    </location>
</feature>
<dbReference type="InterPro" id="IPR012496">
    <property type="entry name" value="TMC_dom"/>
</dbReference>
<evidence type="ECO:0000256" key="4">
    <source>
        <dbReference type="ARBA" id="ARBA00022989"/>
    </source>
</evidence>
<feature type="transmembrane region" description="Helical" evidence="7">
    <location>
        <begin position="457"/>
        <end position="475"/>
    </location>
</feature>
<feature type="transmembrane region" description="Helical" evidence="7">
    <location>
        <begin position="368"/>
        <end position="392"/>
    </location>
</feature>
<dbReference type="PANTHER" id="PTHR23302">
    <property type="entry name" value="TRANSMEMBRANE CHANNEL-RELATED"/>
    <property type="match status" value="1"/>
</dbReference>
<keyword evidence="5 7" id="KW-0472">Membrane</keyword>
<keyword evidence="3 7" id="KW-0812">Transmembrane</keyword>
<comment type="similarity">
    <text evidence="2">Belongs to the TMC family.</text>
</comment>
<evidence type="ECO:0000256" key="6">
    <source>
        <dbReference type="SAM" id="MobiDB-lite"/>
    </source>
</evidence>
<comment type="caution">
    <text evidence="9">The sequence shown here is derived from an EMBL/GenBank/DDBJ whole genome shotgun (WGS) entry which is preliminary data.</text>
</comment>
<feature type="region of interest" description="Disordered" evidence="6">
    <location>
        <begin position="51"/>
        <end position="83"/>
    </location>
</feature>
<evidence type="ECO:0000256" key="2">
    <source>
        <dbReference type="ARBA" id="ARBA00006510"/>
    </source>
</evidence>
<feature type="transmembrane region" description="Helical" evidence="7">
    <location>
        <begin position="596"/>
        <end position="616"/>
    </location>
</feature>
<evidence type="ECO:0000256" key="3">
    <source>
        <dbReference type="ARBA" id="ARBA00022692"/>
    </source>
</evidence>
<feature type="region of interest" description="Disordered" evidence="6">
    <location>
        <begin position="226"/>
        <end position="294"/>
    </location>
</feature>
<dbReference type="Pfam" id="PF07810">
    <property type="entry name" value="TMC"/>
    <property type="match status" value="1"/>
</dbReference>
<accession>A0AAE1B160</accession>
<feature type="transmembrane region" description="Helical" evidence="7">
    <location>
        <begin position="557"/>
        <end position="576"/>
    </location>
</feature>
<evidence type="ECO:0000256" key="1">
    <source>
        <dbReference type="ARBA" id="ARBA00004141"/>
    </source>
</evidence>
<evidence type="ECO:0000256" key="7">
    <source>
        <dbReference type="SAM" id="Phobius"/>
    </source>
</evidence>
<feature type="region of interest" description="Disordered" evidence="6">
    <location>
        <begin position="915"/>
        <end position="967"/>
    </location>
</feature>
<reference evidence="9" key="1">
    <citation type="journal article" date="2023" name="G3 (Bethesda)">
        <title>A reference genome for the long-term kleptoplast-retaining sea slug Elysia crispata morphotype clarki.</title>
        <authorList>
            <person name="Eastman K.E."/>
            <person name="Pendleton A.L."/>
            <person name="Shaikh M.A."/>
            <person name="Suttiyut T."/>
            <person name="Ogas R."/>
            <person name="Tomko P."/>
            <person name="Gavelis G."/>
            <person name="Widhalm J.R."/>
            <person name="Wisecaver J.H."/>
        </authorList>
    </citation>
    <scope>NUCLEOTIDE SEQUENCE</scope>
    <source>
        <strain evidence="9">ECLA1</strain>
    </source>
</reference>
<dbReference type="AlphaFoldDB" id="A0AAE1B160"/>
<keyword evidence="4 7" id="KW-1133">Transmembrane helix</keyword>
<proteinExistence type="inferred from homology"/>
<feature type="domain" description="TMC" evidence="8">
    <location>
        <begin position="682"/>
        <end position="792"/>
    </location>
</feature>
<protein>
    <recommendedName>
        <fullName evidence="8">TMC domain-containing protein</fullName>
    </recommendedName>
</protein>
<dbReference type="EMBL" id="JAWDGP010000766">
    <property type="protein sequence ID" value="KAK3797419.1"/>
    <property type="molecule type" value="Genomic_DNA"/>
</dbReference>
<sequence length="967" mass="108263">MTVKNESLIANPASIEIFISTIESPQLDDNDKGPCPSSKLSILFAGQAAENLPISSSPTRRARSPTGLVRPASPPARSVTPMSPVASMQCLASIEELDKSTSQDEDDTSDGTFEKRERHGYLGHTIGEAKQSPLNLDSSVEVYHCKSSLTVSSVLPERRHSATDAVSQDQRNIVIGNSEEALVYLSKDGEPLVQSAHEISSSSKTADMFVTAEDYCENTPRVIVEESSKSQRRKRLVKRRSGLRSLEASERSSASSESDSDIAVEAPREEDEKHRGSKKRKKQEQANQTEQNRMDARHVLMRHKILTQKSVKASGIVLLEETRRKKVKQLSNFFSNVAYTLAPWGKSIRDIEGYHGAGVASYFLFLRWLFGFNILLFLLMTAFIVIPMSLIADTQLTASNNSVVKTSYYCGLNYTVVEQKGVSYLLDFIQGTGWMEKTLAFHGHYVSNLSGSYNLPLAYILTVLACMLLSLAMMARYTSKSFEAALLNSIDTNFESSNKVFGAWDYGLTDAKAAQLKQKGIHYDLQSEMMEQAFMRTRMERLENKCAMFRLYLARTIINLFIIFMLGAAAYAIVKVTSWSTSYASSHADDSGVDKWLLLLIQYLPSLTITACNALLPPIFELVVKLEDYSQAFIIKITLIRTVFLRLASIIVLLITLYTEITCGPTNECRTTVEPDCSDIRCWESYFGQQFYKLVILDFVVAVIKVFAVELPRKVLAEKCTCGLIQKLGPPEFNITSNVLDLIYSQCLIWLGLLFCPLLPGMMVVKSFILFFVKKLSAMVACPPSEKPYRASRINTFFMIILLLTYFLCAVPVLYGIFGIHPSRGCGPFRLLDYMNEAIENAVQEWPLFLSNTYDLSTSAAFSGTVIILLCMIIYYLNTMSKAHNQRANLLKEQLIMEGRDKQFLLNKLQEQEQKLGKKNEASPLKKVEQPVAQASEKITQGKQNPRSNDPGEGSFSPPHVVDNPEW</sequence>
<dbReference type="GO" id="GO:0005886">
    <property type="term" value="C:plasma membrane"/>
    <property type="evidence" value="ECO:0007669"/>
    <property type="project" value="InterPro"/>
</dbReference>
<feature type="transmembrane region" description="Helical" evidence="7">
    <location>
        <begin position="637"/>
        <end position="658"/>
    </location>
</feature>
<dbReference type="GO" id="GO:0008381">
    <property type="term" value="F:mechanosensitive monoatomic ion channel activity"/>
    <property type="evidence" value="ECO:0007669"/>
    <property type="project" value="TreeGrafter"/>
</dbReference>
<feature type="compositionally biased region" description="Low complexity" evidence="6">
    <location>
        <begin position="243"/>
        <end position="265"/>
    </location>
</feature>
<evidence type="ECO:0000259" key="8">
    <source>
        <dbReference type="Pfam" id="PF07810"/>
    </source>
</evidence>
<organism evidence="9 10">
    <name type="scientific">Elysia crispata</name>
    <name type="common">lettuce slug</name>
    <dbReference type="NCBI Taxonomy" id="231223"/>
    <lineage>
        <taxon>Eukaryota</taxon>
        <taxon>Metazoa</taxon>
        <taxon>Spiralia</taxon>
        <taxon>Lophotrochozoa</taxon>
        <taxon>Mollusca</taxon>
        <taxon>Gastropoda</taxon>
        <taxon>Heterobranchia</taxon>
        <taxon>Euthyneura</taxon>
        <taxon>Panpulmonata</taxon>
        <taxon>Sacoglossa</taxon>
        <taxon>Placobranchoidea</taxon>
        <taxon>Plakobranchidae</taxon>
        <taxon>Elysia</taxon>
    </lineage>
</organism>
<feature type="compositionally biased region" description="Polar residues" evidence="6">
    <location>
        <begin position="937"/>
        <end position="948"/>
    </location>
</feature>
<gene>
    <name evidence="9" type="ORF">RRG08_035866</name>
</gene>
<feature type="transmembrane region" description="Helical" evidence="7">
    <location>
        <begin position="748"/>
        <end position="773"/>
    </location>
</feature>
<keyword evidence="10" id="KW-1185">Reference proteome</keyword>
<evidence type="ECO:0000256" key="5">
    <source>
        <dbReference type="ARBA" id="ARBA00023136"/>
    </source>
</evidence>
<dbReference type="PANTHER" id="PTHR23302:SF24">
    <property type="entry name" value="TMC DOMAIN-CONTAINING PROTEIN"/>
    <property type="match status" value="1"/>
</dbReference>
<feature type="compositionally biased region" description="Basic and acidic residues" evidence="6">
    <location>
        <begin position="915"/>
        <end position="929"/>
    </location>
</feature>